<dbReference type="EMBL" id="MEZK01000024">
    <property type="protein sequence ID" value="OGD62185.1"/>
    <property type="molecule type" value="Genomic_DNA"/>
</dbReference>
<protein>
    <submittedName>
        <fullName evidence="2">Uncharacterized protein</fullName>
    </submittedName>
</protein>
<reference evidence="2 3" key="1">
    <citation type="journal article" date="2016" name="Nat. Commun.">
        <title>Thousands of microbial genomes shed light on interconnected biogeochemical processes in an aquifer system.</title>
        <authorList>
            <person name="Anantharaman K."/>
            <person name="Brown C.T."/>
            <person name="Hug L.A."/>
            <person name="Sharon I."/>
            <person name="Castelle C.J."/>
            <person name="Probst A.J."/>
            <person name="Thomas B.C."/>
            <person name="Singh A."/>
            <person name="Wilkins M.J."/>
            <person name="Karaoz U."/>
            <person name="Brodie E.L."/>
            <person name="Williams K.H."/>
            <person name="Hubbard S.S."/>
            <person name="Banfield J.F."/>
        </authorList>
    </citation>
    <scope>NUCLEOTIDE SEQUENCE [LARGE SCALE GENOMIC DNA]</scope>
</reference>
<feature type="compositionally biased region" description="Polar residues" evidence="1">
    <location>
        <begin position="103"/>
        <end position="114"/>
    </location>
</feature>
<proteinExistence type="predicted"/>
<accession>A0A1F5E491</accession>
<dbReference type="Proteomes" id="UP000177006">
    <property type="component" value="Unassembled WGS sequence"/>
</dbReference>
<dbReference type="AlphaFoldDB" id="A0A1F5E491"/>
<comment type="caution">
    <text evidence="2">The sequence shown here is derived from an EMBL/GenBank/DDBJ whole genome shotgun (WGS) entry which is preliminary data.</text>
</comment>
<evidence type="ECO:0000313" key="3">
    <source>
        <dbReference type="Proteomes" id="UP000177006"/>
    </source>
</evidence>
<evidence type="ECO:0000313" key="2">
    <source>
        <dbReference type="EMBL" id="OGD62185.1"/>
    </source>
</evidence>
<gene>
    <name evidence="2" type="ORF">A2160_01390</name>
</gene>
<organism evidence="2 3">
    <name type="scientific">Candidatus Beckwithbacteria bacterium RBG_13_42_9</name>
    <dbReference type="NCBI Taxonomy" id="1797457"/>
    <lineage>
        <taxon>Bacteria</taxon>
        <taxon>Candidatus Beckwithiibacteriota</taxon>
    </lineage>
</organism>
<sequence length="114" mass="12680">MPKQKRWGREMILTAVLAFAISLLWIGLAVYKSLKTSKIPEILEAQLKPLNPDFDTQLIDALHLRKEITSSELDRLPSRALILLNNETEKEKVGTAAAKPVSTPESTVSGQISR</sequence>
<name>A0A1F5E491_9BACT</name>
<evidence type="ECO:0000256" key="1">
    <source>
        <dbReference type="SAM" id="MobiDB-lite"/>
    </source>
</evidence>
<feature type="region of interest" description="Disordered" evidence="1">
    <location>
        <begin position="91"/>
        <end position="114"/>
    </location>
</feature>
<dbReference type="STRING" id="1797457.A2160_01390"/>